<evidence type="ECO:0000313" key="2">
    <source>
        <dbReference type="EMBL" id="KAK9801987.1"/>
    </source>
</evidence>
<evidence type="ECO:0000256" key="1">
    <source>
        <dbReference type="SAM" id="MobiDB-lite"/>
    </source>
</evidence>
<keyword evidence="3" id="KW-1185">Reference proteome</keyword>
<comment type="caution">
    <text evidence="2">The sequence shown here is derived from an EMBL/GenBank/DDBJ whole genome shotgun (WGS) entry which is preliminary data.</text>
</comment>
<dbReference type="EMBL" id="JALJOQ010000073">
    <property type="protein sequence ID" value="KAK9801987.1"/>
    <property type="molecule type" value="Genomic_DNA"/>
</dbReference>
<dbReference type="Proteomes" id="UP001465755">
    <property type="component" value="Unassembled WGS sequence"/>
</dbReference>
<feature type="region of interest" description="Disordered" evidence="1">
    <location>
        <begin position="59"/>
        <end position="93"/>
    </location>
</feature>
<feature type="compositionally biased region" description="Low complexity" evidence="1">
    <location>
        <begin position="76"/>
        <end position="93"/>
    </location>
</feature>
<gene>
    <name evidence="2" type="ORF">WJX73_006775</name>
</gene>
<dbReference type="AlphaFoldDB" id="A0AAW1P0N9"/>
<feature type="compositionally biased region" description="Polar residues" evidence="1">
    <location>
        <begin position="59"/>
        <end position="68"/>
    </location>
</feature>
<feature type="compositionally biased region" description="Low complexity" evidence="1">
    <location>
        <begin position="1"/>
        <end position="12"/>
    </location>
</feature>
<feature type="region of interest" description="Disordered" evidence="1">
    <location>
        <begin position="1"/>
        <end position="21"/>
    </location>
</feature>
<evidence type="ECO:0000313" key="3">
    <source>
        <dbReference type="Proteomes" id="UP001465755"/>
    </source>
</evidence>
<proteinExistence type="predicted"/>
<organism evidence="2 3">
    <name type="scientific">Symbiochloris irregularis</name>
    <dbReference type="NCBI Taxonomy" id="706552"/>
    <lineage>
        <taxon>Eukaryota</taxon>
        <taxon>Viridiplantae</taxon>
        <taxon>Chlorophyta</taxon>
        <taxon>core chlorophytes</taxon>
        <taxon>Trebouxiophyceae</taxon>
        <taxon>Trebouxiales</taxon>
        <taxon>Trebouxiaceae</taxon>
        <taxon>Symbiochloris</taxon>
    </lineage>
</organism>
<accession>A0AAW1P0N9</accession>
<name>A0AAW1P0N9_9CHLO</name>
<sequence length="93" mass="9552">MTVTVCTTAAATRQSPPGTQSVRFKVPQLQSRDINLASSKLTESEKRLVAWAKGLMTSATRGTLTSADEQPAGREANTGADDAPTTTAAGASG</sequence>
<reference evidence="2 3" key="1">
    <citation type="journal article" date="2024" name="Nat. Commun.">
        <title>Phylogenomics reveals the evolutionary origins of lichenization in chlorophyte algae.</title>
        <authorList>
            <person name="Puginier C."/>
            <person name="Libourel C."/>
            <person name="Otte J."/>
            <person name="Skaloud P."/>
            <person name="Haon M."/>
            <person name="Grisel S."/>
            <person name="Petersen M."/>
            <person name="Berrin J.G."/>
            <person name="Delaux P.M."/>
            <person name="Dal Grande F."/>
            <person name="Keller J."/>
        </authorList>
    </citation>
    <scope>NUCLEOTIDE SEQUENCE [LARGE SCALE GENOMIC DNA]</scope>
    <source>
        <strain evidence="2 3">SAG 2036</strain>
    </source>
</reference>
<protein>
    <submittedName>
        <fullName evidence="2">Uncharacterized protein</fullName>
    </submittedName>
</protein>